<evidence type="ECO:0000256" key="6">
    <source>
        <dbReference type="ARBA" id="ARBA00023306"/>
    </source>
</evidence>
<organism evidence="12 14">
    <name type="scientific">Dracunculus medinensis</name>
    <name type="common">Guinea worm</name>
    <dbReference type="NCBI Taxonomy" id="318479"/>
    <lineage>
        <taxon>Eukaryota</taxon>
        <taxon>Metazoa</taxon>
        <taxon>Ecdysozoa</taxon>
        <taxon>Nematoda</taxon>
        <taxon>Chromadorea</taxon>
        <taxon>Rhabditida</taxon>
        <taxon>Spirurina</taxon>
        <taxon>Dracunculoidea</taxon>
        <taxon>Dracunculidae</taxon>
        <taxon>Dracunculus</taxon>
    </lineage>
</organism>
<keyword evidence="3" id="KW-0132">Cell division</keyword>
<accession>A0A0N4U9L4</accession>
<dbReference type="InterPro" id="IPR027417">
    <property type="entry name" value="P-loop_NTPase"/>
</dbReference>
<gene>
    <name evidence="11" type="ORF">DME_LOCUS7791</name>
</gene>
<comment type="subunit">
    <text evidence="1">Interacts (via N-terminus) with spn-A/Rad51.</text>
</comment>
<dbReference type="PROSITE" id="PS51194">
    <property type="entry name" value="HELICASE_CTER"/>
    <property type="match status" value="1"/>
</dbReference>
<evidence type="ECO:0000256" key="5">
    <source>
        <dbReference type="ARBA" id="ARBA00022801"/>
    </source>
</evidence>
<dbReference type="PANTHER" id="PTHR45629:SF7">
    <property type="entry name" value="DNA EXCISION REPAIR PROTEIN ERCC-6-RELATED"/>
    <property type="match status" value="1"/>
</dbReference>
<dbReference type="GO" id="GO:0007131">
    <property type="term" value="P:reciprocal meiotic recombination"/>
    <property type="evidence" value="ECO:0007669"/>
    <property type="project" value="TreeGrafter"/>
</dbReference>
<dbReference type="PROSITE" id="PS51192">
    <property type="entry name" value="HELICASE_ATP_BIND_1"/>
    <property type="match status" value="1"/>
</dbReference>
<dbReference type="Pfam" id="PF00176">
    <property type="entry name" value="SNF2-rel_dom"/>
    <property type="match status" value="1"/>
</dbReference>
<dbReference type="WBParaSite" id="DME_0000378601-mRNA-1">
    <property type="protein sequence ID" value="DME_0000378601-mRNA-1"/>
    <property type="gene ID" value="DME_0000378601"/>
</dbReference>
<dbReference type="Proteomes" id="UP000038040">
    <property type="component" value="Unplaced"/>
</dbReference>
<dbReference type="GO" id="GO:0051301">
    <property type="term" value="P:cell division"/>
    <property type="evidence" value="ECO:0007669"/>
    <property type="project" value="UniProtKB-KW"/>
</dbReference>
<dbReference type="PANTHER" id="PTHR45629">
    <property type="entry name" value="SNF2/RAD54 FAMILY MEMBER"/>
    <property type="match status" value="1"/>
</dbReference>
<evidence type="ECO:0000256" key="2">
    <source>
        <dbReference type="ARBA" id="ARBA00015341"/>
    </source>
</evidence>
<evidence type="ECO:0000259" key="10">
    <source>
        <dbReference type="PROSITE" id="PS51194"/>
    </source>
</evidence>
<evidence type="ECO:0000313" key="12">
    <source>
        <dbReference type="Proteomes" id="UP000038040"/>
    </source>
</evidence>
<evidence type="ECO:0000256" key="3">
    <source>
        <dbReference type="ARBA" id="ARBA00022618"/>
    </source>
</evidence>
<dbReference type="InterPro" id="IPR014001">
    <property type="entry name" value="Helicase_ATP-bd"/>
</dbReference>
<dbReference type="GO" id="GO:0005524">
    <property type="term" value="F:ATP binding"/>
    <property type="evidence" value="ECO:0007669"/>
    <property type="project" value="InterPro"/>
</dbReference>
<keyword evidence="6" id="KW-0131">Cell cycle</keyword>
<dbReference type="Pfam" id="PF00271">
    <property type="entry name" value="Helicase_C"/>
    <property type="match status" value="1"/>
</dbReference>
<dbReference type="GO" id="GO:0000724">
    <property type="term" value="P:double-strand break repair via homologous recombination"/>
    <property type="evidence" value="ECO:0007669"/>
    <property type="project" value="TreeGrafter"/>
</dbReference>
<name>A0A0N4U9L4_DRAME</name>
<dbReference type="GO" id="GO:0015616">
    <property type="term" value="F:DNA translocase activity"/>
    <property type="evidence" value="ECO:0007669"/>
    <property type="project" value="TreeGrafter"/>
</dbReference>
<evidence type="ECO:0000313" key="13">
    <source>
        <dbReference type="Proteomes" id="UP000274756"/>
    </source>
</evidence>
<dbReference type="SMART" id="SM00487">
    <property type="entry name" value="DEXDc"/>
    <property type="match status" value="1"/>
</dbReference>
<dbReference type="InterPro" id="IPR000330">
    <property type="entry name" value="SNF2_N"/>
</dbReference>
<evidence type="ECO:0000313" key="14">
    <source>
        <dbReference type="WBParaSite" id="DME_0000378601-mRNA-1"/>
    </source>
</evidence>
<dbReference type="InterPro" id="IPR001650">
    <property type="entry name" value="Helicase_C-like"/>
</dbReference>
<dbReference type="InterPro" id="IPR050496">
    <property type="entry name" value="SNF2_RAD54_helicase_repair"/>
</dbReference>
<evidence type="ECO:0000256" key="1">
    <source>
        <dbReference type="ARBA" id="ARBA00011467"/>
    </source>
</evidence>
<reference evidence="14" key="1">
    <citation type="submission" date="2017-02" db="UniProtKB">
        <authorList>
            <consortium name="WormBaseParasite"/>
        </authorList>
    </citation>
    <scope>IDENTIFICATION</scope>
</reference>
<sequence>MVLSLFSSNKILARYRISKSIDYDGWREFSVLYGKVSSRKHKKWEGDGYLLCKLSTAVLLNEVKLVEVEDNSGTPIILHDFLSKSLRPHQKDGIFFLYEKLKLVNSGAILADEMGLGKTVQTISLIWAFLRGRGRNSLIHNCLLIVPSSLLANWQFEFIKWLPNVEELNGYWSYARYNPVALMSYEMVSRSFALLSRRSFGLVVCDEAHRLKNLNGRLRQQIASIKADRILLLTGTPVQNDLSEFYSLLDLVRPGYFGTVADFAKRCFFFSILDCFYSDDYIFWCRPSKLQKEIYSQIVELLHSEHLVLIDCLKKLCNHPCILHLSIQHHLTSNVSFLKYYNFLKFKNSLIYFGLCKSLRISSLRIDGATQHQKRMNIVDEFNKENSSSAVLLLSAKAGGVGFNLIGANRLILFDFDWNPSVDLQAMARIWRQGQSKPCYIYRLLTAGTIDEKILQRQIKKSGLSSFIESSAVTDDVVSFSSDDLKDIFMFDPLSNCNTHDLIECKCDGRGKPYFDTNEEKELEEEIENINGTSIAVHELENVCIISNVSTFILIITFRKRKFTTIFNISMGTLLRWNHYSPLQVAEYEEMKNQMGLQRYPLHDVTFVMRLTSNY</sequence>
<dbReference type="GO" id="GO:0005634">
    <property type="term" value="C:nucleus"/>
    <property type="evidence" value="ECO:0007669"/>
    <property type="project" value="TreeGrafter"/>
</dbReference>
<dbReference type="AlphaFoldDB" id="A0A0N4U9L4"/>
<dbReference type="InterPro" id="IPR049730">
    <property type="entry name" value="SNF2/RAD54-like_C"/>
</dbReference>
<dbReference type="CDD" id="cd18793">
    <property type="entry name" value="SF2_C_SNF"/>
    <property type="match status" value="1"/>
</dbReference>
<dbReference type="EMBL" id="UYYG01001163">
    <property type="protein sequence ID" value="VDN57818.1"/>
    <property type="molecule type" value="Genomic_DNA"/>
</dbReference>
<evidence type="ECO:0000259" key="9">
    <source>
        <dbReference type="PROSITE" id="PS51192"/>
    </source>
</evidence>
<dbReference type="InterPro" id="IPR038718">
    <property type="entry name" value="SNF2-like_sf"/>
</dbReference>
<reference evidence="11 13" key="2">
    <citation type="submission" date="2018-11" db="EMBL/GenBank/DDBJ databases">
        <authorList>
            <consortium name="Pathogen Informatics"/>
        </authorList>
    </citation>
    <scope>NUCLEOTIDE SEQUENCE [LARGE SCALE GENOMIC DNA]</scope>
</reference>
<dbReference type="GO" id="GO:0016787">
    <property type="term" value="F:hydrolase activity"/>
    <property type="evidence" value="ECO:0007669"/>
    <property type="project" value="UniProtKB-KW"/>
</dbReference>
<dbReference type="SMART" id="SM00490">
    <property type="entry name" value="HELICc"/>
    <property type="match status" value="1"/>
</dbReference>
<keyword evidence="5" id="KW-0378">Hydrolase</keyword>
<dbReference type="Gene3D" id="3.40.50.10810">
    <property type="entry name" value="Tandem AAA-ATPase domain"/>
    <property type="match status" value="1"/>
</dbReference>
<evidence type="ECO:0000256" key="8">
    <source>
        <dbReference type="ARBA" id="ARBA00029956"/>
    </source>
</evidence>
<protein>
    <recommendedName>
        <fullName evidence="2">DNA repair and recombination protein RAD54-like</fullName>
    </recommendedName>
    <alternativeName>
        <fullName evidence="8">Protein okra</fullName>
    </alternativeName>
</protein>
<dbReference type="Proteomes" id="UP000274756">
    <property type="component" value="Unassembled WGS sequence"/>
</dbReference>
<feature type="domain" description="Helicase C-terminal" evidence="10">
    <location>
        <begin position="330"/>
        <end position="479"/>
    </location>
</feature>
<keyword evidence="13" id="KW-1185">Reference proteome</keyword>
<keyword evidence="4" id="KW-0498">Mitosis</keyword>
<evidence type="ECO:0000256" key="7">
    <source>
        <dbReference type="ARBA" id="ARBA00024776"/>
    </source>
</evidence>
<proteinExistence type="predicted"/>
<dbReference type="Gene3D" id="3.40.50.300">
    <property type="entry name" value="P-loop containing nucleotide triphosphate hydrolases"/>
    <property type="match status" value="1"/>
</dbReference>
<dbReference type="OrthoDB" id="448448at2759"/>
<dbReference type="SUPFAM" id="SSF52540">
    <property type="entry name" value="P-loop containing nucleoside triphosphate hydrolases"/>
    <property type="match status" value="2"/>
</dbReference>
<dbReference type="STRING" id="318479.A0A0N4U9L4"/>
<comment type="function">
    <text evidence="7">Involved in mitotic DNA repair and meiotic recombination. Functions in the recombinational DNA repair pathway. Essential for interhomolog gene conversion (GC), but may have a less important role in intersister GC than spn-A/Rad51. In the presence of DNA, spn-A/Rad51 enhances the ATPase activity of okr/Rad54.</text>
</comment>
<feature type="domain" description="Helicase ATP-binding" evidence="9">
    <location>
        <begin position="99"/>
        <end position="255"/>
    </location>
</feature>
<evidence type="ECO:0000313" key="11">
    <source>
        <dbReference type="EMBL" id="VDN57818.1"/>
    </source>
</evidence>
<evidence type="ECO:0000256" key="4">
    <source>
        <dbReference type="ARBA" id="ARBA00022776"/>
    </source>
</evidence>